<dbReference type="Proteomes" id="UP001055072">
    <property type="component" value="Unassembled WGS sequence"/>
</dbReference>
<comment type="caution">
    <text evidence="1">The sequence shown here is derived from an EMBL/GenBank/DDBJ whole genome shotgun (WGS) entry which is preliminary data.</text>
</comment>
<evidence type="ECO:0000313" key="2">
    <source>
        <dbReference type="Proteomes" id="UP001055072"/>
    </source>
</evidence>
<reference evidence="1" key="1">
    <citation type="journal article" date="2021" name="Environ. Microbiol.">
        <title>Gene family expansions and transcriptome signatures uncover fungal adaptations to wood decay.</title>
        <authorList>
            <person name="Hage H."/>
            <person name="Miyauchi S."/>
            <person name="Viragh M."/>
            <person name="Drula E."/>
            <person name="Min B."/>
            <person name="Chaduli D."/>
            <person name="Navarro D."/>
            <person name="Favel A."/>
            <person name="Norest M."/>
            <person name="Lesage-Meessen L."/>
            <person name="Balint B."/>
            <person name="Merenyi Z."/>
            <person name="de Eugenio L."/>
            <person name="Morin E."/>
            <person name="Martinez A.T."/>
            <person name="Baldrian P."/>
            <person name="Stursova M."/>
            <person name="Martinez M.J."/>
            <person name="Novotny C."/>
            <person name="Magnuson J.K."/>
            <person name="Spatafora J.W."/>
            <person name="Maurice S."/>
            <person name="Pangilinan J."/>
            <person name="Andreopoulos W."/>
            <person name="LaButti K."/>
            <person name="Hundley H."/>
            <person name="Na H."/>
            <person name="Kuo A."/>
            <person name="Barry K."/>
            <person name="Lipzen A."/>
            <person name="Henrissat B."/>
            <person name="Riley R."/>
            <person name="Ahrendt S."/>
            <person name="Nagy L.G."/>
            <person name="Grigoriev I.V."/>
            <person name="Martin F."/>
            <person name="Rosso M.N."/>
        </authorList>
    </citation>
    <scope>NUCLEOTIDE SEQUENCE</scope>
    <source>
        <strain evidence="1">CBS 384.51</strain>
    </source>
</reference>
<gene>
    <name evidence="1" type="ORF">BDY19DRAFT_440511</name>
</gene>
<name>A0ACB8TU44_9APHY</name>
<accession>A0ACB8TU44</accession>
<keyword evidence="2" id="KW-1185">Reference proteome</keyword>
<organism evidence="1 2">
    <name type="scientific">Irpex rosettiformis</name>
    <dbReference type="NCBI Taxonomy" id="378272"/>
    <lineage>
        <taxon>Eukaryota</taxon>
        <taxon>Fungi</taxon>
        <taxon>Dikarya</taxon>
        <taxon>Basidiomycota</taxon>
        <taxon>Agaricomycotina</taxon>
        <taxon>Agaricomycetes</taxon>
        <taxon>Polyporales</taxon>
        <taxon>Irpicaceae</taxon>
        <taxon>Irpex</taxon>
    </lineage>
</organism>
<protein>
    <submittedName>
        <fullName evidence="1">Uncharacterized protein</fullName>
    </submittedName>
</protein>
<evidence type="ECO:0000313" key="1">
    <source>
        <dbReference type="EMBL" id="KAI0085548.1"/>
    </source>
</evidence>
<proteinExistence type="predicted"/>
<sequence>MVGGILIAATAEEHVRWATIIKEVHICDGDNYIAYQHPATAHTTAVPAVALTKTPFYRLFSVSTMDRCYTTNVAERDACMENGYSLEPTAAMILACPSPEGDSVPLFRLYIDGKDHFYTTSAVEKELVVRRGESTFDEGIAGYVYICPKDGTIPLYRMYHPVIRDHCYTANAAERKNCIGSGWKDEGIACYVYPSA</sequence>
<dbReference type="EMBL" id="MU274930">
    <property type="protein sequence ID" value="KAI0085548.1"/>
    <property type="molecule type" value="Genomic_DNA"/>
</dbReference>